<evidence type="ECO:0008006" key="4">
    <source>
        <dbReference type="Google" id="ProtNLM"/>
    </source>
</evidence>
<dbReference type="OrthoDB" id="10030506at2759"/>
<dbReference type="Gene3D" id="2.160.10.10">
    <property type="entry name" value="Hexapeptide repeat proteins"/>
    <property type="match status" value="3"/>
</dbReference>
<dbReference type="PROSITE" id="PS00101">
    <property type="entry name" value="HEXAPEP_TRANSFERASES"/>
    <property type="match status" value="1"/>
</dbReference>
<dbReference type="GO" id="GO:0016740">
    <property type="term" value="F:transferase activity"/>
    <property type="evidence" value="ECO:0007669"/>
    <property type="project" value="UniProtKB-KW"/>
</dbReference>
<organism evidence="2">
    <name type="scientific">Notodromas monacha</name>
    <dbReference type="NCBI Taxonomy" id="399045"/>
    <lineage>
        <taxon>Eukaryota</taxon>
        <taxon>Metazoa</taxon>
        <taxon>Ecdysozoa</taxon>
        <taxon>Arthropoda</taxon>
        <taxon>Crustacea</taxon>
        <taxon>Oligostraca</taxon>
        <taxon>Ostracoda</taxon>
        <taxon>Podocopa</taxon>
        <taxon>Podocopida</taxon>
        <taxon>Cypridocopina</taxon>
        <taxon>Cypridoidea</taxon>
        <taxon>Cyprididae</taxon>
        <taxon>Notodromas</taxon>
    </lineage>
</organism>
<protein>
    <recommendedName>
        <fullName evidence="4">Acyltransferase</fullName>
    </recommendedName>
</protein>
<keyword evidence="1" id="KW-0808">Transferase</keyword>
<dbReference type="InterPro" id="IPR018357">
    <property type="entry name" value="Hexapep_transf_CS"/>
</dbReference>
<dbReference type="PANTHER" id="PTHR23416">
    <property type="entry name" value="SIALIC ACID SYNTHASE-RELATED"/>
    <property type="match status" value="1"/>
</dbReference>
<dbReference type="InterPro" id="IPR001451">
    <property type="entry name" value="Hexapep"/>
</dbReference>
<dbReference type="InterPro" id="IPR011004">
    <property type="entry name" value="Trimer_LpxA-like_sf"/>
</dbReference>
<dbReference type="Pfam" id="PF14602">
    <property type="entry name" value="Hexapep_2"/>
    <property type="match status" value="2"/>
</dbReference>
<dbReference type="EMBL" id="CAJPEX010006812">
    <property type="protein sequence ID" value="CAG0924210.1"/>
    <property type="molecule type" value="Genomic_DNA"/>
</dbReference>
<dbReference type="Proteomes" id="UP000678499">
    <property type="component" value="Unassembled WGS sequence"/>
</dbReference>
<evidence type="ECO:0000313" key="3">
    <source>
        <dbReference type="Proteomes" id="UP000678499"/>
    </source>
</evidence>
<evidence type="ECO:0000256" key="1">
    <source>
        <dbReference type="ARBA" id="ARBA00022679"/>
    </source>
</evidence>
<dbReference type="EMBL" id="OA888849">
    <property type="protein sequence ID" value="CAD7284058.1"/>
    <property type="molecule type" value="Genomic_DNA"/>
</dbReference>
<dbReference type="InterPro" id="IPR051159">
    <property type="entry name" value="Hexapeptide_acetyltransf"/>
</dbReference>
<dbReference type="AlphaFoldDB" id="A0A7R9C0H0"/>
<name>A0A7R9C0H0_9CRUS</name>
<reference evidence="2" key="1">
    <citation type="submission" date="2020-11" db="EMBL/GenBank/DDBJ databases">
        <authorList>
            <person name="Tran Van P."/>
        </authorList>
    </citation>
    <scope>NUCLEOTIDE SEQUENCE</scope>
</reference>
<evidence type="ECO:0000313" key="2">
    <source>
        <dbReference type="EMBL" id="CAD7284058.1"/>
    </source>
</evidence>
<accession>A0A7R9C0H0</accession>
<gene>
    <name evidence="2" type="ORF">NMOB1V02_LOCUS11666</name>
</gene>
<dbReference type="CDD" id="cd04647">
    <property type="entry name" value="LbH_MAT_like"/>
    <property type="match status" value="2"/>
</dbReference>
<proteinExistence type="predicted"/>
<dbReference type="SUPFAM" id="SSF51161">
    <property type="entry name" value="Trimeric LpxA-like enzymes"/>
    <property type="match status" value="2"/>
</dbReference>
<keyword evidence="3" id="KW-1185">Reference proteome</keyword>
<sequence length="342" mass="36760">MLNWFSAQCRKTLYNMAFSSQFKYFGKCTKLDISGVVSIGKNVYIGDDVTIIVEKGATLCIGDHSFIGESCYIKCFGGKVEIGQNVSINSKSFLNGCGGLSIGDNTRIGTQSIMIASNHKFDDPEVLVKDQITKQGIQIGENIWFGARVTVLDGVNIANNVVVGACSLVSKSLPEAGVYGSIAYARKKGVTIGEHCRIYIKSWGSEPFLIHLGNHVTVTSGVKFITHDGSTCLVYDAQGKRYQRFAPIHVGSHVFIGVNSIIMPGVTIGSNVVIGAGSVVTKDIPDNSVAIGVPAKVVSSFDDFQAKIKTTCASDSELAGIQDYTQRVQRAIELQAQKQSQL</sequence>